<dbReference type="Gene3D" id="3.40.630.30">
    <property type="match status" value="1"/>
</dbReference>
<evidence type="ECO:0000313" key="5">
    <source>
        <dbReference type="Proteomes" id="UP001200557"/>
    </source>
</evidence>
<feature type="domain" description="N-acetyltransferase" evidence="3">
    <location>
        <begin position="1"/>
        <end position="136"/>
    </location>
</feature>
<sequence>MSDVSPHALAGTHKAAFGPQAGWGAGDFAEYLTDPKTLVIGTEKCFVLVRLAGPEAEILTLATHPDIQRQGRATAVLRDALRHLKAVNVEEVFLDVSDQNTAARALYARCGFTGFALRNNYYKNGTTAICMKAVLSPASPA</sequence>
<dbReference type="EMBL" id="JAKGAQ010000001">
    <property type="protein sequence ID" value="MCF2869620.1"/>
    <property type="molecule type" value="Genomic_DNA"/>
</dbReference>
<dbReference type="Pfam" id="PF00583">
    <property type="entry name" value="Acetyltransf_1"/>
    <property type="match status" value="1"/>
</dbReference>
<dbReference type="RefSeq" id="WP_235223752.1">
    <property type="nucleotide sequence ID" value="NZ_JAKGAQ010000001.1"/>
</dbReference>
<dbReference type="CDD" id="cd04301">
    <property type="entry name" value="NAT_SF"/>
    <property type="match status" value="1"/>
</dbReference>
<dbReference type="InterPro" id="IPR000182">
    <property type="entry name" value="GNAT_dom"/>
</dbReference>
<proteinExistence type="predicted"/>
<protein>
    <submittedName>
        <fullName evidence="4">GNAT family N-acetyltransferase</fullName>
    </submittedName>
</protein>
<gene>
    <name evidence="4" type="ORF">L0664_00955</name>
</gene>
<keyword evidence="2" id="KW-0012">Acyltransferase</keyword>
<evidence type="ECO:0000313" key="4">
    <source>
        <dbReference type="EMBL" id="MCF2869620.1"/>
    </source>
</evidence>
<dbReference type="Proteomes" id="UP001200557">
    <property type="component" value="Unassembled WGS sequence"/>
</dbReference>
<evidence type="ECO:0000256" key="1">
    <source>
        <dbReference type="ARBA" id="ARBA00022679"/>
    </source>
</evidence>
<name>A0ABS9CQV8_9RHOB</name>
<evidence type="ECO:0000259" key="3">
    <source>
        <dbReference type="PROSITE" id="PS51186"/>
    </source>
</evidence>
<keyword evidence="5" id="KW-1185">Reference proteome</keyword>
<dbReference type="InterPro" id="IPR016181">
    <property type="entry name" value="Acyl_CoA_acyltransferase"/>
</dbReference>
<keyword evidence="1" id="KW-0808">Transferase</keyword>
<dbReference type="PROSITE" id="PS51186">
    <property type="entry name" value="GNAT"/>
    <property type="match status" value="1"/>
</dbReference>
<accession>A0ABS9CQV8</accession>
<reference evidence="4 5" key="1">
    <citation type="submission" date="2022-01" db="EMBL/GenBank/DDBJ databases">
        <title>Octadecabacter sp. nov., isolated from a marine alga.</title>
        <authorList>
            <person name="Jin M.S."/>
            <person name="Kim H.M."/>
            <person name="Han D.M."/>
            <person name="Jung J.J."/>
            <person name="Jeon C.O."/>
        </authorList>
    </citation>
    <scope>NUCLEOTIDE SEQUENCE [LARGE SCALE GENOMIC DNA]</scope>
    <source>
        <strain evidence="4 5">G9-8</strain>
    </source>
</reference>
<dbReference type="PANTHER" id="PTHR43420:SF44">
    <property type="entry name" value="ACETYLTRANSFERASE YPEA"/>
    <property type="match status" value="1"/>
</dbReference>
<dbReference type="PANTHER" id="PTHR43420">
    <property type="entry name" value="ACETYLTRANSFERASE"/>
    <property type="match status" value="1"/>
</dbReference>
<organism evidence="4 5">
    <name type="scientific">Octadecabacter dasysiphoniae</name>
    <dbReference type="NCBI Taxonomy" id="2909341"/>
    <lineage>
        <taxon>Bacteria</taxon>
        <taxon>Pseudomonadati</taxon>
        <taxon>Pseudomonadota</taxon>
        <taxon>Alphaproteobacteria</taxon>
        <taxon>Rhodobacterales</taxon>
        <taxon>Roseobacteraceae</taxon>
        <taxon>Octadecabacter</taxon>
    </lineage>
</organism>
<evidence type="ECO:0000256" key="2">
    <source>
        <dbReference type="ARBA" id="ARBA00023315"/>
    </source>
</evidence>
<dbReference type="InterPro" id="IPR050680">
    <property type="entry name" value="YpeA/RimI_acetyltransf"/>
</dbReference>
<dbReference type="SUPFAM" id="SSF55729">
    <property type="entry name" value="Acyl-CoA N-acyltransferases (Nat)"/>
    <property type="match status" value="1"/>
</dbReference>
<comment type="caution">
    <text evidence="4">The sequence shown here is derived from an EMBL/GenBank/DDBJ whole genome shotgun (WGS) entry which is preliminary data.</text>
</comment>